<feature type="domain" description="RING-type" evidence="11">
    <location>
        <begin position="1462"/>
        <end position="1501"/>
    </location>
</feature>
<feature type="compositionally biased region" description="Polar residues" evidence="10">
    <location>
        <begin position="132"/>
        <end position="145"/>
    </location>
</feature>
<dbReference type="InterPro" id="IPR039399">
    <property type="entry name" value="Deltex_C_sf"/>
</dbReference>
<comment type="pathway">
    <text evidence="2">Protein modification; protein ubiquitination.</text>
</comment>
<keyword evidence="8" id="KW-0862">Zinc</keyword>
<evidence type="ECO:0000313" key="12">
    <source>
        <dbReference type="EMBL" id="KAI2659485.1"/>
    </source>
</evidence>
<dbReference type="InterPro" id="IPR001841">
    <property type="entry name" value="Znf_RING"/>
</dbReference>
<evidence type="ECO:0000256" key="2">
    <source>
        <dbReference type="ARBA" id="ARBA00004906"/>
    </source>
</evidence>
<keyword evidence="13" id="KW-1185">Reference proteome</keyword>
<sequence>MGHNKQALSSSSSDSQQNHQFSNAQDYNAEGGDTQDSRQHLDQKNIENITTDQTNKSDSQAGKDSDHMKHQNSTTDQTNKAGSQAGKNLHASSAEGQDSISSLDKQMPQDIEMIKRNKSDSQPEKDACKNGDVNTTQSQPQDPQDVTTFKIKVTWPEHFSEIRGTKLQMALQSWFSKNVSVKVSIEKIKLMKDPHWAEVQITPPTALETLKKHKTASLNFKHENMDVTAQIYTDEAHSGTVSQNTFKPDKNRIPSSQIRNSTHVTYAESDDTNNGGDVPAANFAPNEAKSTAQMAAGLNVPLFQFWYFHHIYRKEVEQIEKQHGVSIDSDVSVSISPTKGSSPDCVSKASDDFQKLISKCVDDFSYVDISHNDMDSTIVKETLRNIHSEKTKIMLTRSANNCMFFGPRKLIEMIKREVGTTRLESKLDESQIDVDNNISPQSKSSLDMDTEDLPSHLEMSKAHWDLMNLTYTEQISQLETKYGVSFQKENLQSSLTIKVQARSKEGQYISLESHAIRALTHLYQKLASATVSCKLTKPTYETLVAPMVEKLQQQHYCVVATDVFSSWKLVGLPEHLGPAIADIEKKLQMKVFNNEMKKLIGYSGDIPHVRGIKWNQTPGYEPGAVSGAAWDERVHLRSQSEAVTGFSEESEGNSRNDSKGAHAEEETCIICMDSFTNKGKLKCGHEFCGECIRMSVESLGPICPVCKEVFGKMEGNQPNGAMDVRQMRLSLPGYPQCGTIEIIYSIPNGIQTKKHPNPGKPFHGAVRYAYLPDNHEGNEVLALLRRAFDQKLIFTVGTSTTSGVENAVTWNDIHHKTNISGGPQCYGYPDPDYLKRGSALRSSSSSLFELLLLKRKHPVPSSCLLPTEVSMRRRTGRKPPSPVVPDIPILWVPSSVKVHPLISESISEFPVFPAYTITIKENFFELPVTTKRAISEFLVSPGCTIMTQKVISELPVMVRRAVFQVFRVVPFSRANLMALTRPCSMSLPAVRHTFNQVESQYRALAHLVVLALYETKMKLRTVASVFRHNLMSQDEPIEPMDVDDDYDLYTAGTEGQDSSSPLNDINHLRITMDRTYSQPEEDIYTAGDEIPQASAPLDIAKFKIKVDWTEPFPERWQARLQKALQSWLSRLEGKPSVLSLQLMEDPSYAEVQITPSIALEALKKVRTVPLIFKQEKKEVTAWICPDETQCVTASCQTYMSYENIFPTPKVNSSIPVTSAISEDTNNGEDAAAANRTPNQAETTKTALEITVPLYPYWYMHHAYRKELEEFEKQHGVSISAEVSVSIKHIQGSSPDMTKTSEDFQKLVKRCVESFSNAAINHNMDSDIVKGALHAIQSEKEKMMFTMSASDCLFFGPKKFTDIIKRETTRVEQQFKDKLQKDVFDDKMTGQEKLIGYPGDILHTRGIRWNQTPYYVLGAVGGAVWNEGINFRGRGKKDKGYNEVSKDSSRHDSKGAHAEEETCVICMDSFNDKEKLKCGHEFCRDCIKRSVNNLGSICPVCKEVFGKLEGNQPDGKMTVTKSRASLPGYPDCGTIEITYNIPSGIQTEKHPNPGKHYHGANRHAYLPNNDEGKEVLTLLQRAFHQKLIFTVGQSTTTGLDNVVTWNDIHHKTSPYGGPESYGYPDPHYLKRVKAELKAKGIE</sequence>
<feature type="compositionally biased region" description="Basic and acidic residues" evidence="10">
    <location>
        <begin position="35"/>
        <end position="45"/>
    </location>
</feature>
<feature type="compositionally biased region" description="Basic and acidic residues" evidence="10">
    <location>
        <begin position="115"/>
        <end position="129"/>
    </location>
</feature>
<reference evidence="12 13" key="1">
    <citation type="submission" date="2022-01" db="EMBL/GenBank/DDBJ databases">
        <title>A high-quality chromosome-level genome assembly of rohu carp, Labeo rohita.</title>
        <authorList>
            <person name="Arick M.A. II"/>
            <person name="Hsu C.-Y."/>
            <person name="Magbanua Z."/>
            <person name="Pechanova O."/>
            <person name="Grover C."/>
            <person name="Miller E."/>
            <person name="Thrash A."/>
            <person name="Ezzel L."/>
            <person name="Alam S."/>
            <person name="Benzie J."/>
            <person name="Hamilton M."/>
            <person name="Karsi A."/>
            <person name="Lawrence M.L."/>
            <person name="Peterson D.G."/>
        </authorList>
    </citation>
    <scope>NUCLEOTIDE SEQUENCE [LARGE SCALE GENOMIC DNA]</scope>
    <source>
        <strain evidence="13">BAU-BD-2019</strain>
        <tissue evidence="12">Blood</tissue>
    </source>
</reference>
<evidence type="ECO:0000256" key="7">
    <source>
        <dbReference type="ARBA" id="ARBA00022771"/>
    </source>
</evidence>
<dbReference type="EMBL" id="JACTAM010000011">
    <property type="protein sequence ID" value="KAI2659485.1"/>
    <property type="molecule type" value="Genomic_DNA"/>
</dbReference>
<evidence type="ECO:0000259" key="11">
    <source>
        <dbReference type="PROSITE" id="PS50089"/>
    </source>
</evidence>
<feature type="compositionally biased region" description="Polar residues" evidence="10">
    <location>
        <begin position="46"/>
        <end position="60"/>
    </location>
</feature>
<name>A0ABQ8M9C6_LABRO</name>
<feature type="domain" description="RING-type" evidence="11">
    <location>
        <begin position="668"/>
        <end position="707"/>
    </location>
</feature>
<dbReference type="CDD" id="cd09633">
    <property type="entry name" value="Deltex_C"/>
    <property type="match status" value="2"/>
</dbReference>
<dbReference type="InterPro" id="IPR013083">
    <property type="entry name" value="Znf_RING/FYVE/PHD"/>
</dbReference>
<dbReference type="InterPro" id="IPR039398">
    <property type="entry name" value="Deltex_fam"/>
</dbReference>
<dbReference type="PROSITE" id="PS00518">
    <property type="entry name" value="ZF_RING_1"/>
    <property type="match status" value="2"/>
</dbReference>
<proteinExistence type="inferred from homology"/>
<dbReference type="Pfam" id="PF13923">
    <property type="entry name" value="zf-C3HC4_2"/>
    <property type="match status" value="1"/>
</dbReference>
<evidence type="ECO:0000256" key="8">
    <source>
        <dbReference type="ARBA" id="ARBA00022833"/>
    </source>
</evidence>
<dbReference type="Gene3D" id="3.30.40.10">
    <property type="entry name" value="Zinc/RING finger domain, C3HC4 (zinc finger)"/>
    <property type="match status" value="2"/>
</dbReference>
<feature type="compositionally biased region" description="Low complexity" evidence="10">
    <location>
        <begin position="1"/>
        <end position="22"/>
    </location>
</feature>
<feature type="region of interest" description="Disordered" evidence="10">
    <location>
        <begin position="115"/>
        <end position="145"/>
    </location>
</feature>
<evidence type="ECO:0000256" key="10">
    <source>
        <dbReference type="SAM" id="MobiDB-lite"/>
    </source>
</evidence>
<evidence type="ECO:0000256" key="1">
    <source>
        <dbReference type="ARBA" id="ARBA00000900"/>
    </source>
</evidence>
<dbReference type="Pfam" id="PF00097">
    <property type="entry name" value="zf-C3HC4"/>
    <property type="match status" value="1"/>
</dbReference>
<dbReference type="SUPFAM" id="SSF57850">
    <property type="entry name" value="RING/U-box"/>
    <property type="match status" value="2"/>
</dbReference>
<comment type="caution">
    <text evidence="12">The sequence shown here is derived from an EMBL/GenBank/DDBJ whole genome shotgun (WGS) entry which is preliminary data.</text>
</comment>
<evidence type="ECO:0000256" key="5">
    <source>
        <dbReference type="ARBA" id="ARBA00022679"/>
    </source>
</evidence>
<dbReference type="InterPro" id="IPR018957">
    <property type="entry name" value="Znf_C3HC4_RING-type"/>
</dbReference>
<dbReference type="Proteomes" id="UP000830375">
    <property type="component" value="Unassembled WGS sequence"/>
</dbReference>
<evidence type="ECO:0000256" key="3">
    <source>
        <dbReference type="ARBA" id="ARBA00009413"/>
    </source>
</evidence>
<feature type="compositionally biased region" description="Polar residues" evidence="10">
    <location>
        <begin position="71"/>
        <end position="102"/>
    </location>
</feature>
<dbReference type="Pfam" id="PF18102">
    <property type="entry name" value="DTC"/>
    <property type="match status" value="2"/>
</dbReference>
<accession>A0ABQ8M9C6</accession>
<evidence type="ECO:0000256" key="9">
    <source>
        <dbReference type="PROSITE-ProRule" id="PRU00175"/>
    </source>
</evidence>
<keyword evidence="6" id="KW-0479">Metal-binding</keyword>
<dbReference type="InterPro" id="IPR017907">
    <property type="entry name" value="Znf_RING_CS"/>
</dbReference>
<evidence type="ECO:0000256" key="6">
    <source>
        <dbReference type="ARBA" id="ARBA00022723"/>
    </source>
</evidence>
<gene>
    <name evidence="12" type="ORF">H4Q32_029019</name>
</gene>
<protein>
    <recommendedName>
        <fullName evidence="4">RING-type E3 ubiquitin transferase</fullName>
        <ecNumber evidence="4">2.3.2.27</ecNumber>
    </recommendedName>
</protein>
<dbReference type="PROSITE" id="PS50089">
    <property type="entry name" value="ZF_RING_2"/>
    <property type="match status" value="2"/>
</dbReference>
<dbReference type="SMART" id="SM00184">
    <property type="entry name" value="RING"/>
    <property type="match status" value="2"/>
</dbReference>
<evidence type="ECO:0000256" key="4">
    <source>
        <dbReference type="ARBA" id="ARBA00012483"/>
    </source>
</evidence>
<dbReference type="Gene3D" id="3.30.390.130">
    <property type="match status" value="2"/>
</dbReference>
<feature type="region of interest" description="Disordered" evidence="10">
    <location>
        <begin position="1"/>
        <end position="102"/>
    </location>
</feature>
<evidence type="ECO:0000313" key="13">
    <source>
        <dbReference type="Proteomes" id="UP000830375"/>
    </source>
</evidence>
<comment type="similarity">
    <text evidence="3">Belongs to the Deltex family.</text>
</comment>
<dbReference type="EC" id="2.3.2.27" evidence="4"/>
<organism evidence="12 13">
    <name type="scientific">Labeo rohita</name>
    <name type="common">Indian major carp</name>
    <name type="synonym">Cyprinus rohita</name>
    <dbReference type="NCBI Taxonomy" id="84645"/>
    <lineage>
        <taxon>Eukaryota</taxon>
        <taxon>Metazoa</taxon>
        <taxon>Chordata</taxon>
        <taxon>Craniata</taxon>
        <taxon>Vertebrata</taxon>
        <taxon>Euteleostomi</taxon>
        <taxon>Actinopterygii</taxon>
        <taxon>Neopterygii</taxon>
        <taxon>Teleostei</taxon>
        <taxon>Ostariophysi</taxon>
        <taxon>Cypriniformes</taxon>
        <taxon>Cyprinidae</taxon>
        <taxon>Labeoninae</taxon>
        <taxon>Labeonini</taxon>
        <taxon>Labeo</taxon>
    </lineage>
</organism>
<dbReference type="InterPro" id="IPR039396">
    <property type="entry name" value="Deltex_C"/>
</dbReference>
<keyword evidence="5" id="KW-0808">Transferase</keyword>
<dbReference type="PANTHER" id="PTHR12622">
    <property type="entry name" value="DELTEX-RELATED"/>
    <property type="match status" value="1"/>
</dbReference>
<comment type="catalytic activity">
    <reaction evidence="1">
        <text>S-ubiquitinyl-[E2 ubiquitin-conjugating enzyme]-L-cysteine + [acceptor protein]-L-lysine = [E2 ubiquitin-conjugating enzyme]-L-cysteine + N(6)-ubiquitinyl-[acceptor protein]-L-lysine.</text>
        <dbReference type="EC" id="2.3.2.27"/>
    </reaction>
</comment>
<keyword evidence="7 9" id="KW-0863">Zinc-finger</keyword>